<evidence type="ECO:0000313" key="9">
    <source>
        <dbReference type="Proteomes" id="UP000645257"/>
    </source>
</evidence>
<feature type="transmembrane region" description="Helical" evidence="7">
    <location>
        <begin position="97"/>
        <end position="116"/>
    </location>
</feature>
<evidence type="ECO:0000256" key="4">
    <source>
        <dbReference type="ARBA" id="ARBA00022692"/>
    </source>
</evidence>
<dbReference type="Gene3D" id="1.20.1250.20">
    <property type="entry name" value="MFS general substrate transporter like domains"/>
    <property type="match status" value="1"/>
</dbReference>
<feature type="transmembrane region" description="Helical" evidence="7">
    <location>
        <begin position="410"/>
        <end position="430"/>
    </location>
</feature>
<evidence type="ECO:0000256" key="5">
    <source>
        <dbReference type="ARBA" id="ARBA00022989"/>
    </source>
</evidence>
<evidence type="ECO:0000256" key="7">
    <source>
        <dbReference type="SAM" id="Phobius"/>
    </source>
</evidence>
<evidence type="ECO:0000256" key="1">
    <source>
        <dbReference type="ARBA" id="ARBA00004651"/>
    </source>
</evidence>
<feature type="transmembrane region" description="Helical" evidence="7">
    <location>
        <begin position="381"/>
        <end position="404"/>
    </location>
</feature>
<organism evidence="8 9">
    <name type="scientific">Paludibacterium paludis</name>
    <dbReference type="NCBI Taxonomy" id="1225769"/>
    <lineage>
        <taxon>Bacteria</taxon>
        <taxon>Pseudomonadati</taxon>
        <taxon>Pseudomonadota</taxon>
        <taxon>Betaproteobacteria</taxon>
        <taxon>Neisseriales</taxon>
        <taxon>Chromobacteriaceae</taxon>
        <taxon>Paludibacterium</taxon>
    </lineage>
</organism>
<dbReference type="GO" id="GO:0005886">
    <property type="term" value="C:plasma membrane"/>
    <property type="evidence" value="ECO:0007669"/>
    <property type="project" value="UniProtKB-SubCell"/>
</dbReference>
<comment type="subcellular location">
    <subcellularLocation>
        <location evidence="1">Cell membrane</location>
        <topology evidence="1">Multi-pass membrane protein</topology>
    </subcellularLocation>
</comment>
<keyword evidence="4 7" id="KW-0812">Transmembrane</keyword>
<name>A0A918P6B6_9NEIS</name>
<dbReference type="GO" id="GO:0022857">
    <property type="term" value="F:transmembrane transporter activity"/>
    <property type="evidence" value="ECO:0007669"/>
    <property type="project" value="InterPro"/>
</dbReference>
<keyword evidence="2" id="KW-0813">Transport</keyword>
<evidence type="ECO:0000256" key="6">
    <source>
        <dbReference type="ARBA" id="ARBA00023136"/>
    </source>
</evidence>
<feature type="transmembrane region" description="Helical" evidence="7">
    <location>
        <begin position="274"/>
        <end position="293"/>
    </location>
</feature>
<sequence length="445" mass="47834">MRFPLISDTAYLTVRPAFSFFATRRFLPLFGTQFLGAFNDNLLKTAITVMITYQGLAMAGIAPAQLVMAASGIFVLPFFLFSATAGKLSESLDKARIARYVKLAEIAIMLVASAGFATRSAAILLFSLFLMGTHSAFFGPLKYSVLPQYLSEDELVEGNGLIEMGTFLAILLGQIGGSLMTGGDVRVAEAALLATAAAGWLFSRRMPSAPPTAARLALSWNVVRDTRELLRHAWAIPEVRSAIRGISWFWLMGVIYTSQLTTFAAEQLGGTVEVFTLLLTLFSVGIGLGSIVCARLSHGHLRLELIMAGSLGMSVFGADLALSAWTRHTGPLLPLAALIGQPALWRTLADVTLLGLFGGFFTVPLYTWLQTASPESFRSRAIAANNIVNGFYMIAATILSTALLSQVRSVAVLFLCVAALNLVATAHLWLSSARLRGLALSWLGR</sequence>
<feature type="transmembrane region" description="Helical" evidence="7">
    <location>
        <begin position="66"/>
        <end position="85"/>
    </location>
</feature>
<accession>A0A918P6B6</accession>
<reference evidence="8" key="1">
    <citation type="journal article" date="2014" name="Int. J. Syst. Evol. Microbiol.">
        <title>Complete genome sequence of Corynebacterium casei LMG S-19264T (=DSM 44701T), isolated from a smear-ripened cheese.</title>
        <authorList>
            <consortium name="US DOE Joint Genome Institute (JGI-PGF)"/>
            <person name="Walter F."/>
            <person name="Albersmeier A."/>
            <person name="Kalinowski J."/>
            <person name="Ruckert C."/>
        </authorList>
    </citation>
    <scope>NUCLEOTIDE SEQUENCE</scope>
    <source>
        <strain evidence="8">KCTC 32182</strain>
    </source>
</reference>
<dbReference type="AlphaFoldDB" id="A0A918P6B6"/>
<gene>
    <name evidence="8" type="ORF">GCM10011289_31280</name>
</gene>
<evidence type="ECO:0000256" key="2">
    <source>
        <dbReference type="ARBA" id="ARBA00022448"/>
    </source>
</evidence>
<keyword evidence="9" id="KW-1185">Reference proteome</keyword>
<dbReference type="Proteomes" id="UP000645257">
    <property type="component" value="Unassembled WGS sequence"/>
</dbReference>
<dbReference type="Pfam" id="PF07690">
    <property type="entry name" value="MFS_1"/>
    <property type="match status" value="1"/>
</dbReference>
<dbReference type="EMBL" id="BMYX01000021">
    <property type="protein sequence ID" value="GGY25423.1"/>
    <property type="molecule type" value="Genomic_DNA"/>
</dbReference>
<evidence type="ECO:0000256" key="3">
    <source>
        <dbReference type="ARBA" id="ARBA00022475"/>
    </source>
</evidence>
<comment type="caution">
    <text evidence="8">The sequence shown here is derived from an EMBL/GenBank/DDBJ whole genome shotgun (WGS) entry which is preliminary data.</text>
</comment>
<dbReference type="CDD" id="cd06173">
    <property type="entry name" value="MFS_MefA_like"/>
    <property type="match status" value="1"/>
</dbReference>
<keyword evidence="6 7" id="KW-0472">Membrane</keyword>
<reference evidence="8" key="2">
    <citation type="submission" date="2020-09" db="EMBL/GenBank/DDBJ databases">
        <authorList>
            <person name="Sun Q."/>
            <person name="Kim S."/>
        </authorList>
    </citation>
    <scope>NUCLEOTIDE SEQUENCE</scope>
    <source>
        <strain evidence="8">KCTC 32182</strain>
    </source>
</reference>
<feature type="transmembrane region" description="Helical" evidence="7">
    <location>
        <begin position="345"/>
        <end position="369"/>
    </location>
</feature>
<dbReference type="PANTHER" id="PTHR43266:SF2">
    <property type="entry name" value="MAJOR FACILITATOR SUPERFAMILY (MFS) PROFILE DOMAIN-CONTAINING PROTEIN"/>
    <property type="match status" value="1"/>
</dbReference>
<dbReference type="InterPro" id="IPR036259">
    <property type="entry name" value="MFS_trans_sf"/>
</dbReference>
<feature type="transmembrane region" description="Helical" evidence="7">
    <location>
        <begin position="122"/>
        <end position="141"/>
    </location>
</feature>
<dbReference type="SUPFAM" id="SSF103473">
    <property type="entry name" value="MFS general substrate transporter"/>
    <property type="match status" value="1"/>
</dbReference>
<feature type="transmembrane region" description="Helical" evidence="7">
    <location>
        <begin position="161"/>
        <end position="179"/>
    </location>
</feature>
<protein>
    <submittedName>
        <fullName evidence="8">MFS transporter</fullName>
    </submittedName>
</protein>
<feature type="transmembrane region" description="Helical" evidence="7">
    <location>
        <begin position="248"/>
        <end position="268"/>
    </location>
</feature>
<evidence type="ECO:0000313" key="8">
    <source>
        <dbReference type="EMBL" id="GGY25423.1"/>
    </source>
</evidence>
<keyword evidence="3" id="KW-1003">Cell membrane</keyword>
<feature type="transmembrane region" description="Helical" evidence="7">
    <location>
        <begin position="305"/>
        <end position="325"/>
    </location>
</feature>
<dbReference type="InterPro" id="IPR011701">
    <property type="entry name" value="MFS"/>
</dbReference>
<dbReference type="PANTHER" id="PTHR43266">
    <property type="entry name" value="MACROLIDE-EFFLUX PROTEIN"/>
    <property type="match status" value="1"/>
</dbReference>
<proteinExistence type="predicted"/>
<keyword evidence="5 7" id="KW-1133">Transmembrane helix</keyword>